<keyword evidence="4" id="KW-0274">FAD</keyword>
<evidence type="ECO:0000259" key="7">
    <source>
        <dbReference type="Pfam" id="PF00732"/>
    </source>
</evidence>
<dbReference type="AlphaFoldDB" id="A0A075V615"/>
<dbReference type="PANTHER" id="PTHR42784:SF1">
    <property type="entry name" value="PYRANOSE 2-OXIDASE"/>
    <property type="match status" value="1"/>
</dbReference>
<evidence type="ECO:0000256" key="2">
    <source>
        <dbReference type="ARBA" id="ARBA00010790"/>
    </source>
</evidence>
<dbReference type="KEGG" id="aja:AJAP_35520"/>
<dbReference type="Proteomes" id="UP000028492">
    <property type="component" value="Chromosome"/>
</dbReference>
<dbReference type="PANTHER" id="PTHR42784">
    <property type="entry name" value="PYRANOSE 2-OXIDASE"/>
    <property type="match status" value="1"/>
</dbReference>
<dbReference type="SUPFAM" id="SSF54373">
    <property type="entry name" value="FAD-linked reductases, C-terminal domain"/>
    <property type="match status" value="1"/>
</dbReference>
<feature type="domain" description="Glucose-methanol-choline oxidoreductase C-terminal" evidence="8">
    <location>
        <begin position="375"/>
        <end position="495"/>
    </location>
</feature>
<feature type="compositionally biased region" description="Basic and acidic residues" evidence="6">
    <location>
        <begin position="509"/>
        <end position="519"/>
    </location>
</feature>
<sequence>MSHQRIEVDVLVVGSGPVGATFARTLVEGGRGVMMVDAGPQLSSRPGEHLKNHFAYQHSHERFGGLVSGHLHPLSVPAAEPAEPGRLISLDAGVATYAVGGMATHWTGVTPRHHPAVELSDAFTAAEWNRLYDDAEALLHTGTDLTADAVSHRIVLDALASEYRELPEAYGVRHLPMAARRRADNPRLVRWTGTDTVLGPLADGGRDDFVLREQHLCRRLVPSADGGRIEYAEIEDHRDWRTLRVVAETYVLAGGAVLTPQLLYASGIRPPALGRYLTEQPVAFCQVVLGDDLVARVTADERFTDRVAAHRASRPADPLPIPVDDADPNVWIPVSADRPWHCQIHRDLPYADLVPNREIDKRLVVDLRWFGLVDPRPENRVRFSDTEQDVFGLPRPGFEFSLGERDRERQHRMMADLRRAAAALGSYLPGSEPRFIVPTLPLHIAGTTRMGTDADTSVVDPGSRVWGVENLYLGGNGLIPTPNASNPTLTSVAMALRAARGILGTEHPSSAERRADERPGLLVPR</sequence>
<comment type="cofactor">
    <cofactor evidence="1">
        <name>FAD</name>
        <dbReference type="ChEBI" id="CHEBI:57692"/>
    </cofactor>
</comment>
<evidence type="ECO:0000313" key="10">
    <source>
        <dbReference type="Proteomes" id="UP000028492"/>
    </source>
</evidence>
<keyword evidence="10" id="KW-1185">Reference proteome</keyword>
<dbReference type="InterPro" id="IPR051473">
    <property type="entry name" value="P2Ox-like"/>
</dbReference>
<dbReference type="eggNOG" id="COG2303">
    <property type="taxonomic scope" value="Bacteria"/>
</dbReference>
<evidence type="ECO:0008006" key="11">
    <source>
        <dbReference type="Google" id="ProtNLM"/>
    </source>
</evidence>
<dbReference type="Pfam" id="PF05199">
    <property type="entry name" value="GMC_oxred_C"/>
    <property type="match status" value="1"/>
</dbReference>
<dbReference type="EMBL" id="CP008953">
    <property type="protein sequence ID" value="AIG79911.1"/>
    <property type="molecule type" value="Genomic_DNA"/>
</dbReference>
<feature type="domain" description="Glucose-methanol-choline oxidoreductase N-terminal" evidence="7">
    <location>
        <begin position="208"/>
        <end position="282"/>
    </location>
</feature>
<feature type="region of interest" description="Disordered" evidence="6">
    <location>
        <begin position="503"/>
        <end position="525"/>
    </location>
</feature>
<evidence type="ECO:0000256" key="3">
    <source>
        <dbReference type="ARBA" id="ARBA00022630"/>
    </source>
</evidence>
<dbReference type="InterPro" id="IPR007867">
    <property type="entry name" value="GMC_OxRtase_C"/>
</dbReference>
<dbReference type="STRING" id="208439.AJAP_35520"/>
<accession>A0A075V615</accession>
<evidence type="ECO:0000256" key="6">
    <source>
        <dbReference type="SAM" id="MobiDB-lite"/>
    </source>
</evidence>
<protein>
    <recommendedName>
        <fullName evidence="11">Pyranose oxidase</fullName>
    </recommendedName>
</protein>
<name>A0A075V615_9PSEU</name>
<gene>
    <name evidence="9" type="ORF">AJAP_35520</name>
</gene>
<dbReference type="GO" id="GO:0050660">
    <property type="term" value="F:flavin adenine dinucleotide binding"/>
    <property type="evidence" value="ECO:0007669"/>
    <property type="project" value="InterPro"/>
</dbReference>
<dbReference type="RefSeq" id="WP_038519531.1">
    <property type="nucleotide sequence ID" value="NZ_CP008953.1"/>
</dbReference>
<dbReference type="Gene3D" id="3.50.50.60">
    <property type="entry name" value="FAD/NAD(P)-binding domain"/>
    <property type="match status" value="2"/>
</dbReference>
<evidence type="ECO:0000259" key="8">
    <source>
        <dbReference type="Pfam" id="PF05199"/>
    </source>
</evidence>
<organism evidence="9 10">
    <name type="scientific">Amycolatopsis japonica</name>
    <dbReference type="NCBI Taxonomy" id="208439"/>
    <lineage>
        <taxon>Bacteria</taxon>
        <taxon>Bacillati</taxon>
        <taxon>Actinomycetota</taxon>
        <taxon>Actinomycetes</taxon>
        <taxon>Pseudonocardiales</taxon>
        <taxon>Pseudonocardiaceae</taxon>
        <taxon>Amycolatopsis</taxon>
        <taxon>Amycolatopsis japonica group</taxon>
    </lineage>
</organism>
<dbReference type="Pfam" id="PF00732">
    <property type="entry name" value="GMC_oxred_N"/>
    <property type="match status" value="1"/>
</dbReference>
<dbReference type="HOGENOM" id="CLU_023699_0_0_11"/>
<evidence type="ECO:0000256" key="1">
    <source>
        <dbReference type="ARBA" id="ARBA00001974"/>
    </source>
</evidence>
<proteinExistence type="inferred from homology"/>
<evidence type="ECO:0000256" key="5">
    <source>
        <dbReference type="ARBA" id="ARBA00023002"/>
    </source>
</evidence>
<dbReference type="SUPFAM" id="SSF51905">
    <property type="entry name" value="FAD/NAD(P)-binding domain"/>
    <property type="match status" value="1"/>
</dbReference>
<comment type="similarity">
    <text evidence="2">Belongs to the GMC oxidoreductase family.</text>
</comment>
<evidence type="ECO:0000313" key="9">
    <source>
        <dbReference type="EMBL" id="AIG79911.1"/>
    </source>
</evidence>
<reference evidence="9 10" key="1">
    <citation type="journal article" date="2014" name="J. Biotechnol.">
        <title>Complete genome sequence of the actinobacterium Amycolatopsis japonica MG417-CF17(T) (=DSM 44213T) producing (S,S)-N,N'-ethylenediaminedisuccinic acid.</title>
        <authorList>
            <person name="Stegmann E."/>
            <person name="Albersmeier A."/>
            <person name="Spohn M."/>
            <person name="Gert H."/>
            <person name="Weber T."/>
            <person name="Wohlleben W."/>
            <person name="Kalinowski J."/>
            <person name="Ruckert C."/>
        </authorList>
    </citation>
    <scope>NUCLEOTIDE SEQUENCE [LARGE SCALE GENOMIC DNA]</scope>
    <source>
        <strain evidence="10">MG417-CF17 (DSM 44213)</strain>
    </source>
</reference>
<dbReference type="InterPro" id="IPR000172">
    <property type="entry name" value="GMC_OxRdtase_N"/>
</dbReference>
<keyword evidence="3" id="KW-0285">Flavoprotein</keyword>
<evidence type="ECO:0000256" key="4">
    <source>
        <dbReference type="ARBA" id="ARBA00022827"/>
    </source>
</evidence>
<keyword evidence="5" id="KW-0560">Oxidoreductase</keyword>
<dbReference type="InterPro" id="IPR036188">
    <property type="entry name" value="FAD/NAD-bd_sf"/>
</dbReference>
<dbReference type="GO" id="GO:0016614">
    <property type="term" value="F:oxidoreductase activity, acting on CH-OH group of donors"/>
    <property type="evidence" value="ECO:0007669"/>
    <property type="project" value="InterPro"/>
</dbReference>